<feature type="non-terminal residue" evidence="1">
    <location>
        <position position="104"/>
    </location>
</feature>
<proteinExistence type="predicted"/>
<accession>A0A2H0RE35</accession>
<reference evidence="1 2" key="1">
    <citation type="submission" date="2017-09" db="EMBL/GenBank/DDBJ databases">
        <title>Depth-based differentiation of microbial function through sediment-hosted aquifers and enrichment of novel symbionts in the deep terrestrial subsurface.</title>
        <authorList>
            <person name="Probst A.J."/>
            <person name="Ladd B."/>
            <person name="Jarett J.K."/>
            <person name="Geller-Mcgrath D.E."/>
            <person name="Sieber C.M."/>
            <person name="Emerson J.B."/>
            <person name="Anantharaman K."/>
            <person name="Thomas B.C."/>
            <person name="Malmstrom R."/>
            <person name="Stieglmeier M."/>
            <person name="Klingl A."/>
            <person name="Woyke T."/>
            <person name="Ryan C.M."/>
            <person name="Banfield J.F."/>
        </authorList>
    </citation>
    <scope>NUCLEOTIDE SEQUENCE [LARGE SCALE GENOMIC DNA]</scope>
    <source>
        <strain evidence="1">CG10_big_fil_rev_8_21_14_0_10_31_9</strain>
    </source>
</reference>
<organism evidence="1 2">
    <name type="scientific">Candidatus Wolfebacteria bacterium CG10_big_fil_rev_8_21_14_0_10_31_9</name>
    <dbReference type="NCBI Taxonomy" id="1975070"/>
    <lineage>
        <taxon>Bacteria</taxon>
        <taxon>Candidatus Wolfeibacteriota</taxon>
    </lineage>
</organism>
<evidence type="ECO:0000313" key="1">
    <source>
        <dbReference type="EMBL" id="PIR44065.1"/>
    </source>
</evidence>
<evidence type="ECO:0000313" key="2">
    <source>
        <dbReference type="Proteomes" id="UP000231602"/>
    </source>
</evidence>
<dbReference type="AlphaFoldDB" id="A0A2H0RE35"/>
<protein>
    <submittedName>
        <fullName evidence="1">Uncharacterized protein</fullName>
    </submittedName>
</protein>
<dbReference type="EMBL" id="PCXV01000029">
    <property type="protein sequence ID" value="PIR44065.1"/>
    <property type="molecule type" value="Genomic_DNA"/>
</dbReference>
<comment type="caution">
    <text evidence="1">The sequence shown here is derived from an EMBL/GenBank/DDBJ whole genome shotgun (WGS) entry which is preliminary data.</text>
</comment>
<sequence>MITIESLKMLIQDILWNIPRCYRCYEITRTLNVELSRKGVDFKIMDGVVFYYALTFFSEAKRGNCNLRLRNLEEDVRECIRSARLSMKIGESKFLSPETLYWRL</sequence>
<gene>
    <name evidence="1" type="ORF">COV23_01790</name>
</gene>
<dbReference type="Proteomes" id="UP000231602">
    <property type="component" value="Unassembled WGS sequence"/>
</dbReference>
<name>A0A2H0RE35_9BACT</name>